<comment type="similarity">
    <text evidence="4">Belongs to the methyl-accepting chemotaxis (MCP) protein family.</text>
</comment>
<feature type="domain" description="T-SNARE coiled-coil homology" evidence="8">
    <location>
        <begin position="533"/>
        <end position="595"/>
    </location>
</feature>
<dbReference type="AlphaFoldDB" id="A0A255XTY4"/>
<dbReference type="GO" id="GO:0007165">
    <property type="term" value="P:signal transduction"/>
    <property type="evidence" value="ECO:0007669"/>
    <property type="project" value="UniProtKB-KW"/>
</dbReference>
<comment type="caution">
    <text evidence="10">The sequence shown here is derived from an EMBL/GenBank/DDBJ whole genome shotgun (WGS) entry which is preliminary data.</text>
</comment>
<evidence type="ECO:0008006" key="12">
    <source>
        <dbReference type="Google" id="ProtNLM"/>
    </source>
</evidence>
<dbReference type="PANTHER" id="PTHR32089:SF112">
    <property type="entry name" value="LYSOZYME-LIKE PROTEIN-RELATED"/>
    <property type="match status" value="1"/>
</dbReference>
<keyword evidence="2" id="KW-0997">Cell inner membrane</keyword>
<keyword evidence="6" id="KW-1133">Transmembrane helix</keyword>
<name>A0A255XTY4_9PROT</name>
<evidence type="ECO:0000259" key="7">
    <source>
        <dbReference type="PROSITE" id="PS50111"/>
    </source>
</evidence>
<dbReference type="InterPro" id="IPR003660">
    <property type="entry name" value="HAMP_dom"/>
</dbReference>
<evidence type="ECO:0000256" key="4">
    <source>
        <dbReference type="ARBA" id="ARBA00029447"/>
    </source>
</evidence>
<dbReference type="PROSITE" id="PS50192">
    <property type="entry name" value="T_SNARE"/>
    <property type="match status" value="1"/>
</dbReference>
<evidence type="ECO:0000313" key="10">
    <source>
        <dbReference type="EMBL" id="OYQ19814.1"/>
    </source>
</evidence>
<evidence type="ECO:0000256" key="2">
    <source>
        <dbReference type="ARBA" id="ARBA00022519"/>
    </source>
</evidence>
<dbReference type="PANTHER" id="PTHR32089">
    <property type="entry name" value="METHYL-ACCEPTING CHEMOTAXIS PROTEIN MCPB"/>
    <property type="match status" value="1"/>
</dbReference>
<feature type="domain" description="HAMP" evidence="9">
    <location>
        <begin position="288"/>
        <end position="341"/>
    </location>
</feature>
<dbReference type="PROSITE" id="PS50885">
    <property type="entry name" value="HAMP"/>
    <property type="match status" value="1"/>
</dbReference>
<evidence type="ECO:0000256" key="1">
    <source>
        <dbReference type="ARBA" id="ARBA00004429"/>
    </source>
</evidence>
<keyword evidence="2" id="KW-1003">Cell membrane</keyword>
<dbReference type="Proteomes" id="UP000216361">
    <property type="component" value="Unassembled WGS sequence"/>
</dbReference>
<reference evidence="10 11" key="1">
    <citation type="submission" date="2017-07" db="EMBL/GenBank/DDBJ databases">
        <title>Elstera cyanobacteriorum sp. nov., a novel bacterium isolated from cyanobacterial aggregates in a eutrophic lake.</title>
        <authorList>
            <person name="Cai H."/>
        </authorList>
    </citation>
    <scope>NUCLEOTIDE SEQUENCE [LARGE SCALE GENOMIC DNA]</scope>
    <source>
        <strain evidence="10 11">TH019</strain>
    </source>
</reference>
<organism evidence="10 11">
    <name type="scientific">Elstera cyanobacteriorum</name>
    <dbReference type="NCBI Taxonomy" id="2022747"/>
    <lineage>
        <taxon>Bacteria</taxon>
        <taxon>Pseudomonadati</taxon>
        <taxon>Pseudomonadota</taxon>
        <taxon>Alphaproteobacteria</taxon>
        <taxon>Rhodospirillales</taxon>
        <taxon>Rhodospirillaceae</taxon>
        <taxon>Elstera</taxon>
    </lineage>
</organism>
<dbReference type="CDD" id="cd06225">
    <property type="entry name" value="HAMP"/>
    <property type="match status" value="1"/>
</dbReference>
<keyword evidence="3 5" id="KW-0807">Transducer</keyword>
<dbReference type="SUPFAM" id="SSF58104">
    <property type="entry name" value="Methyl-accepting chemotaxis protein (MCP) signaling domain"/>
    <property type="match status" value="1"/>
</dbReference>
<gene>
    <name evidence="10" type="ORF">CHR90_06750</name>
</gene>
<dbReference type="PROSITE" id="PS50111">
    <property type="entry name" value="CHEMOTAXIS_TRANSDUC_2"/>
    <property type="match status" value="1"/>
</dbReference>
<dbReference type="InterPro" id="IPR000727">
    <property type="entry name" value="T_SNARE_dom"/>
</dbReference>
<comment type="subcellular location">
    <subcellularLocation>
        <location evidence="1">Cell inner membrane</location>
        <topology evidence="1">Multi-pass membrane protein</topology>
    </subcellularLocation>
</comment>
<accession>A0A255XTY4</accession>
<keyword evidence="11" id="KW-1185">Reference proteome</keyword>
<dbReference type="RefSeq" id="WP_094408233.1">
    <property type="nucleotide sequence ID" value="NZ_BMJZ01000006.1"/>
</dbReference>
<keyword evidence="6" id="KW-0472">Membrane</keyword>
<evidence type="ECO:0000313" key="11">
    <source>
        <dbReference type="Proteomes" id="UP000216361"/>
    </source>
</evidence>
<evidence type="ECO:0000259" key="8">
    <source>
        <dbReference type="PROSITE" id="PS50192"/>
    </source>
</evidence>
<dbReference type="InterPro" id="IPR004089">
    <property type="entry name" value="MCPsignal_dom"/>
</dbReference>
<evidence type="ECO:0000259" key="9">
    <source>
        <dbReference type="PROSITE" id="PS50885"/>
    </source>
</evidence>
<dbReference type="EMBL" id="NOXS01000030">
    <property type="protein sequence ID" value="OYQ19814.1"/>
    <property type="molecule type" value="Genomic_DNA"/>
</dbReference>
<dbReference type="Pfam" id="PF00015">
    <property type="entry name" value="MCPsignal"/>
    <property type="match status" value="1"/>
</dbReference>
<feature type="transmembrane region" description="Helical" evidence="6">
    <location>
        <begin position="266"/>
        <end position="288"/>
    </location>
</feature>
<evidence type="ECO:0000256" key="6">
    <source>
        <dbReference type="SAM" id="Phobius"/>
    </source>
</evidence>
<dbReference type="Gene3D" id="1.10.287.950">
    <property type="entry name" value="Methyl-accepting chemotaxis protein"/>
    <property type="match status" value="1"/>
</dbReference>
<dbReference type="Pfam" id="PF00672">
    <property type="entry name" value="HAMP"/>
    <property type="match status" value="1"/>
</dbReference>
<evidence type="ECO:0000256" key="5">
    <source>
        <dbReference type="PROSITE-ProRule" id="PRU00284"/>
    </source>
</evidence>
<sequence length="637" mass="67909">MTLRSRVILFVTIITLTLALGMAATQLWRQQISENRFATATIRGQDVLWHKIVETIHLNLEADARGLETAPALLTALIAPTPAAVRQAIEGLAPKSADILEVLSPKGEVLFSTQTGMNATSLLDQGMQQAALAGTGPVRRLQQDSNRKFAIASALPLRQNGQTLGLLVVARDIKAALDAVKTSLGGEVALLNLRGRLLEATNPVLWQGLNTIPRLREAALEEAATGGKTYQLTAMPLRDDVGRPLASLVGIADISAAIAQRETVSWVTGAGTLAFLLLTVLVLSLYLARSFSPLRNAIQALDALSRGDTNVDLEASSARDEIGAMAGAVDRFRDTTIVAQRLAEEREIATRRRERRHERTETGIRKFNKRFFASIGELTDAAQQMSSAAGKLSTLSNNASEQSVQVAGAAHQATANVGVVAKSAEDLFRSIRDIAAKVEHSTAIANRAMREAEETNIKVQGLSASASRITEVVDMINAIARQTRMLALNARVEAERAGIAGRSFAVVAREVKVLADETAGMTEKIAEHITSIQGATGETSGAISRISGTIDDLNAIATDIAAAIQRQGETTGEIANSATEASQGVGEVSEKIVQVSAASMETDMEAMSLNDVAAAVMQQIETMSHETQKFFKTLRLA</sequence>
<dbReference type="SMART" id="SM00304">
    <property type="entry name" value="HAMP"/>
    <property type="match status" value="1"/>
</dbReference>
<dbReference type="OrthoDB" id="7317960at2"/>
<protein>
    <recommendedName>
        <fullName evidence="12">Methyl-accepting chemotaxis protein</fullName>
    </recommendedName>
</protein>
<dbReference type="GO" id="GO:0005886">
    <property type="term" value="C:plasma membrane"/>
    <property type="evidence" value="ECO:0007669"/>
    <property type="project" value="UniProtKB-SubCell"/>
</dbReference>
<dbReference type="Gene3D" id="6.10.340.10">
    <property type="match status" value="1"/>
</dbReference>
<feature type="domain" description="Methyl-accepting transducer" evidence="7">
    <location>
        <begin position="374"/>
        <end position="610"/>
    </location>
</feature>
<keyword evidence="6" id="KW-0812">Transmembrane</keyword>
<dbReference type="SMART" id="SM00283">
    <property type="entry name" value="MA"/>
    <property type="match status" value="1"/>
</dbReference>
<proteinExistence type="inferred from homology"/>
<evidence type="ECO:0000256" key="3">
    <source>
        <dbReference type="ARBA" id="ARBA00023224"/>
    </source>
</evidence>